<dbReference type="AlphaFoldDB" id="A0A0A9HQE5"/>
<reference evidence="1" key="2">
    <citation type="journal article" date="2015" name="Data Brief">
        <title>Shoot transcriptome of the giant reed, Arundo donax.</title>
        <authorList>
            <person name="Barrero R.A."/>
            <person name="Guerrero F.D."/>
            <person name="Moolhuijzen P."/>
            <person name="Goolsby J.A."/>
            <person name="Tidwell J."/>
            <person name="Bellgard S.E."/>
            <person name="Bellgard M.I."/>
        </authorList>
    </citation>
    <scope>NUCLEOTIDE SEQUENCE</scope>
    <source>
        <tissue evidence="1">Shoot tissue taken approximately 20 cm above the soil surface</tissue>
    </source>
</reference>
<evidence type="ECO:0000313" key="1">
    <source>
        <dbReference type="EMBL" id="JAE38967.1"/>
    </source>
</evidence>
<sequence length="42" mass="4953">MCIRYFCQSILDRLVPSCFCVATCLLSPLIRYLNELDILLYH</sequence>
<accession>A0A0A9HQE5</accession>
<organism evidence="1">
    <name type="scientific">Arundo donax</name>
    <name type="common">Giant reed</name>
    <name type="synonym">Donax arundinaceus</name>
    <dbReference type="NCBI Taxonomy" id="35708"/>
    <lineage>
        <taxon>Eukaryota</taxon>
        <taxon>Viridiplantae</taxon>
        <taxon>Streptophyta</taxon>
        <taxon>Embryophyta</taxon>
        <taxon>Tracheophyta</taxon>
        <taxon>Spermatophyta</taxon>
        <taxon>Magnoliopsida</taxon>
        <taxon>Liliopsida</taxon>
        <taxon>Poales</taxon>
        <taxon>Poaceae</taxon>
        <taxon>PACMAD clade</taxon>
        <taxon>Arundinoideae</taxon>
        <taxon>Arundineae</taxon>
        <taxon>Arundo</taxon>
    </lineage>
</organism>
<protein>
    <submittedName>
        <fullName evidence="1">Uncharacterized protein</fullName>
    </submittedName>
</protein>
<dbReference type="EMBL" id="GBRH01158929">
    <property type="protein sequence ID" value="JAE38967.1"/>
    <property type="molecule type" value="Transcribed_RNA"/>
</dbReference>
<name>A0A0A9HQE5_ARUDO</name>
<proteinExistence type="predicted"/>
<reference evidence="1" key="1">
    <citation type="submission" date="2014-09" db="EMBL/GenBank/DDBJ databases">
        <authorList>
            <person name="Magalhaes I.L.F."/>
            <person name="Oliveira U."/>
            <person name="Santos F.R."/>
            <person name="Vidigal T.H.D.A."/>
            <person name="Brescovit A.D."/>
            <person name="Santos A.J."/>
        </authorList>
    </citation>
    <scope>NUCLEOTIDE SEQUENCE</scope>
    <source>
        <tissue evidence="1">Shoot tissue taken approximately 20 cm above the soil surface</tissue>
    </source>
</reference>